<dbReference type="GO" id="GO:0007218">
    <property type="term" value="P:neuropeptide signaling pathway"/>
    <property type="evidence" value="ECO:0007669"/>
    <property type="project" value="UniProtKB-KW"/>
</dbReference>
<evidence type="ECO:0000313" key="7">
    <source>
        <dbReference type="EMBL" id="KAK6470911.1"/>
    </source>
</evidence>
<proteinExistence type="inferred from homology"/>
<dbReference type="Pfam" id="PF11109">
    <property type="entry name" value="RFamide_26RFa"/>
    <property type="match status" value="1"/>
</dbReference>
<keyword evidence="4" id="KW-0027">Amidation</keyword>
<evidence type="ECO:0000256" key="2">
    <source>
        <dbReference type="ARBA" id="ARBA00005516"/>
    </source>
</evidence>
<keyword evidence="3" id="KW-0964">Secreted</keyword>
<keyword evidence="5 7" id="KW-0527">Neuropeptide</keyword>
<evidence type="ECO:0000256" key="3">
    <source>
        <dbReference type="ARBA" id="ARBA00022525"/>
    </source>
</evidence>
<evidence type="ECO:0000256" key="4">
    <source>
        <dbReference type="ARBA" id="ARBA00022815"/>
    </source>
</evidence>
<gene>
    <name evidence="7" type="ORF">HHUSO_G30422</name>
</gene>
<reference evidence="7 8" key="1">
    <citation type="submission" date="2021-05" db="EMBL/GenBank/DDBJ databases">
        <authorList>
            <person name="Zahm M."/>
            <person name="Klopp C."/>
            <person name="Cabau C."/>
            <person name="Kuhl H."/>
            <person name="Suciu R."/>
            <person name="Ciorpac M."/>
            <person name="Holostenco D."/>
            <person name="Gessner J."/>
            <person name="Wuertz S."/>
            <person name="Hohne C."/>
            <person name="Stock M."/>
            <person name="Gislard M."/>
            <person name="Lluch J."/>
            <person name="Milhes M."/>
            <person name="Lampietro C."/>
            <person name="Lopez Roques C."/>
            <person name="Donnadieu C."/>
            <person name="Du K."/>
            <person name="Schartl M."/>
            <person name="Guiguen Y."/>
        </authorList>
    </citation>
    <scope>NUCLEOTIDE SEQUENCE [LARGE SCALE GENOMIC DNA]</scope>
    <source>
        <strain evidence="7">Hh-F2</strain>
        <tissue evidence="7">Blood</tissue>
    </source>
</reference>
<dbReference type="PANTHER" id="PTHR36476">
    <property type="entry name" value="OREXIGENIC NEUROPEPTIDE QRFP"/>
    <property type="match status" value="1"/>
</dbReference>
<protein>
    <submittedName>
        <fullName evidence="7">Orexigenic neuropeptide QRFP</fullName>
    </submittedName>
</protein>
<comment type="similarity">
    <text evidence="2">Belongs to the RFamide neuropeptide family.</text>
</comment>
<sequence>MKQTVRTTLQKSCPSRLPSDHSPTPKNLRNMKGACPRSILLLLLELGSCLLARTSLKDGAALEDPQRLNAQLKDFPPFWLKAEVVREKKSDDLNSLVSVAKELQGYGKERAGFRFRFGRGEELPGSVRVQEASELLRLILNPVQKRADDLESIR</sequence>
<evidence type="ECO:0000256" key="1">
    <source>
        <dbReference type="ARBA" id="ARBA00004613"/>
    </source>
</evidence>
<evidence type="ECO:0000256" key="5">
    <source>
        <dbReference type="ARBA" id="ARBA00023320"/>
    </source>
</evidence>
<feature type="compositionally biased region" description="Polar residues" evidence="6">
    <location>
        <begin position="1"/>
        <end position="13"/>
    </location>
</feature>
<dbReference type="InterPro" id="IPR024565">
    <property type="entry name" value="P518"/>
</dbReference>
<dbReference type="PANTHER" id="PTHR36476:SF1">
    <property type="entry name" value="OREXIGENIC NEUROPEPTIDE QRFP"/>
    <property type="match status" value="1"/>
</dbReference>
<dbReference type="Proteomes" id="UP001369086">
    <property type="component" value="Unassembled WGS sequence"/>
</dbReference>
<evidence type="ECO:0000313" key="8">
    <source>
        <dbReference type="Proteomes" id="UP001369086"/>
    </source>
</evidence>
<keyword evidence="8" id="KW-1185">Reference proteome</keyword>
<feature type="region of interest" description="Disordered" evidence="6">
    <location>
        <begin position="1"/>
        <end position="30"/>
    </location>
</feature>
<name>A0ABR0YEQ3_HUSHU</name>
<organism evidence="7 8">
    <name type="scientific">Huso huso</name>
    <name type="common">Beluga</name>
    <name type="synonym">Acipenser huso</name>
    <dbReference type="NCBI Taxonomy" id="61971"/>
    <lineage>
        <taxon>Eukaryota</taxon>
        <taxon>Metazoa</taxon>
        <taxon>Chordata</taxon>
        <taxon>Craniata</taxon>
        <taxon>Vertebrata</taxon>
        <taxon>Euteleostomi</taxon>
        <taxon>Actinopterygii</taxon>
        <taxon>Chondrostei</taxon>
        <taxon>Acipenseriformes</taxon>
        <taxon>Acipenseridae</taxon>
        <taxon>Huso</taxon>
    </lineage>
</organism>
<accession>A0ABR0YEQ3</accession>
<comment type="subcellular location">
    <subcellularLocation>
        <location evidence="1">Secreted</location>
    </subcellularLocation>
</comment>
<evidence type="ECO:0000256" key="6">
    <source>
        <dbReference type="SAM" id="MobiDB-lite"/>
    </source>
</evidence>
<dbReference type="EMBL" id="JAHFZB010000034">
    <property type="protein sequence ID" value="KAK6470911.1"/>
    <property type="molecule type" value="Genomic_DNA"/>
</dbReference>
<comment type="caution">
    <text evidence="7">The sequence shown here is derived from an EMBL/GenBank/DDBJ whole genome shotgun (WGS) entry which is preliminary data.</text>
</comment>